<reference evidence="1 2" key="1">
    <citation type="submission" date="2020-07" db="EMBL/GenBank/DDBJ databases">
        <title>Bradyrhizobium diversity isolated from nodules of indigenous legumes of Western Australia.</title>
        <authorList>
            <person name="Klepa M.S."/>
        </authorList>
    </citation>
    <scope>NUCLEOTIDE SEQUENCE [LARGE SCALE GENOMIC DNA]</scope>
    <source>
        <strain evidence="1 2">CNPSo 4019</strain>
    </source>
</reference>
<organism evidence="1 2">
    <name type="scientific">Bradyrhizobium diversitatis</name>
    <dbReference type="NCBI Taxonomy" id="2755406"/>
    <lineage>
        <taxon>Bacteria</taxon>
        <taxon>Pseudomonadati</taxon>
        <taxon>Pseudomonadota</taxon>
        <taxon>Alphaproteobacteria</taxon>
        <taxon>Hyphomicrobiales</taxon>
        <taxon>Nitrobacteraceae</taxon>
        <taxon>Bradyrhizobium</taxon>
    </lineage>
</organism>
<dbReference type="Proteomes" id="UP001194539">
    <property type="component" value="Unassembled WGS sequence"/>
</dbReference>
<proteinExistence type="predicted"/>
<protein>
    <submittedName>
        <fullName evidence="1">Uncharacterized protein</fullName>
    </submittedName>
</protein>
<keyword evidence="2" id="KW-1185">Reference proteome</keyword>
<accession>A0ABS0PDG4</accession>
<evidence type="ECO:0000313" key="1">
    <source>
        <dbReference type="EMBL" id="MBH5391363.1"/>
    </source>
</evidence>
<sequence length="98" mass="10826">MNNLAGVGVFEINADAHLMPTVANFASKRAYHRKIPPIALREHAPRSRQKSNEVLGLNKNSLNLTLRYVVGLKNVDKSHTPAGASIAHWQLTFECHAT</sequence>
<name>A0ABS0PDG4_9BRAD</name>
<gene>
    <name evidence="1" type="ORF">H1B27_34555</name>
</gene>
<evidence type="ECO:0000313" key="2">
    <source>
        <dbReference type="Proteomes" id="UP001194539"/>
    </source>
</evidence>
<dbReference type="RefSeq" id="WP_197969130.1">
    <property type="nucleotide sequence ID" value="NZ_JACEGD010000046.1"/>
</dbReference>
<dbReference type="EMBL" id="JACEGD010000046">
    <property type="protein sequence ID" value="MBH5391363.1"/>
    <property type="molecule type" value="Genomic_DNA"/>
</dbReference>
<comment type="caution">
    <text evidence="1">The sequence shown here is derived from an EMBL/GenBank/DDBJ whole genome shotgun (WGS) entry which is preliminary data.</text>
</comment>